<evidence type="ECO:0000313" key="1">
    <source>
        <dbReference type="EMBL" id="MBC5752706.1"/>
    </source>
</evidence>
<organism evidence="1 2">
    <name type="scientific">Roseburia yibonii</name>
    <dbReference type="NCBI Taxonomy" id="2763063"/>
    <lineage>
        <taxon>Bacteria</taxon>
        <taxon>Bacillati</taxon>
        <taxon>Bacillota</taxon>
        <taxon>Clostridia</taxon>
        <taxon>Lachnospirales</taxon>
        <taxon>Lachnospiraceae</taxon>
        <taxon>Roseburia</taxon>
    </lineage>
</organism>
<protein>
    <submittedName>
        <fullName evidence="1">Transcriptional repressor</fullName>
    </submittedName>
</protein>
<sequence>MSKNLSGKSERKADARSYHRTQMQKEMIIQKLKEEGCRITKQRLMLLDIILEEDCSCCKEIYYKASKLDGKIGSATVYRMVNTLEEIGAISRKNMYKISCGEECLEENACCVELSDHTTCNLSAKMWNAVIRAGMKACGYIDNQEVRNVVVTPCECGK</sequence>
<accession>A0ABR7I710</accession>
<keyword evidence="2" id="KW-1185">Reference proteome</keyword>
<dbReference type="InterPro" id="IPR036388">
    <property type="entry name" value="WH-like_DNA-bd_sf"/>
</dbReference>
<dbReference type="Pfam" id="PF01475">
    <property type="entry name" value="FUR"/>
    <property type="match status" value="1"/>
</dbReference>
<name>A0ABR7I710_9FIRM</name>
<dbReference type="RefSeq" id="WP_022515506.1">
    <property type="nucleotide sequence ID" value="NZ_JACOQH010000001.1"/>
</dbReference>
<proteinExistence type="predicted"/>
<dbReference type="InterPro" id="IPR002481">
    <property type="entry name" value="FUR"/>
</dbReference>
<dbReference type="InterPro" id="IPR036390">
    <property type="entry name" value="WH_DNA-bd_sf"/>
</dbReference>
<dbReference type="EMBL" id="JACOQH010000001">
    <property type="protein sequence ID" value="MBC5752706.1"/>
    <property type="molecule type" value="Genomic_DNA"/>
</dbReference>
<reference evidence="1 2" key="1">
    <citation type="submission" date="2020-08" db="EMBL/GenBank/DDBJ databases">
        <title>Genome public.</title>
        <authorList>
            <person name="Liu C."/>
            <person name="Sun Q."/>
        </authorList>
    </citation>
    <scope>NUCLEOTIDE SEQUENCE [LARGE SCALE GENOMIC DNA]</scope>
    <source>
        <strain evidence="1 2">BX0805</strain>
    </source>
</reference>
<dbReference type="Gene3D" id="1.10.10.10">
    <property type="entry name" value="Winged helix-like DNA-binding domain superfamily/Winged helix DNA-binding domain"/>
    <property type="match status" value="1"/>
</dbReference>
<evidence type="ECO:0000313" key="2">
    <source>
        <dbReference type="Proteomes" id="UP000621540"/>
    </source>
</evidence>
<gene>
    <name evidence="1" type="ORF">H8Z76_01480</name>
</gene>
<dbReference type="Proteomes" id="UP000621540">
    <property type="component" value="Unassembled WGS sequence"/>
</dbReference>
<comment type="caution">
    <text evidence="1">The sequence shown here is derived from an EMBL/GenBank/DDBJ whole genome shotgun (WGS) entry which is preliminary data.</text>
</comment>
<dbReference type="SUPFAM" id="SSF46785">
    <property type="entry name" value="Winged helix' DNA-binding domain"/>
    <property type="match status" value="1"/>
</dbReference>